<dbReference type="OrthoDB" id="3128074at2759"/>
<sequence>MDRRSTTVLPPGKSSERFMNKKNGTMNHEYGFEPTQDILPISLLLRSILIVKPRLAMDCNGGPEPSDSSVKNSRAKTCEFRHIVDSLLNEWERIFRYTFLPKIPYEDGKAYEERLAYAKEIFLYPVVEGFKAIADHYEKDPDNYSLPNISLKSFEILLGREYLWRLFFYGNTGVLIETPPCFDPKHFMEGYGEMDIPSLFHSYHLEWKFAAPSERKWYEEEGYSELQGLESYDDCTGGVVADFPVYNKRYYVLSVGRPSFRMERPSIITNDMVNQLQPEIASYRKRYLDKAYLDIWISIDAFRNEGQLGIGRDILLDEQFTDMLALTDLELEEEGDDFIARLE</sequence>
<gene>
    <name evidence="2" type="ORF">BT96DRAFT_1000080</name>
</gene>
<proteinExistence type="predicted"/>
<organism evidence="2 3">
    <name type="scientific">Gymnopus androsaceus JB14</name>
    <dbReference type="NCBI Taxonomy" id="1447944"/>
    <lineage>
        <taxon>Eukaryota</taxon>
        <taxon>Fungi</taxon>
        <taxon>Dikarya</taxon>
        <taxon>Basidiomycota</taxon>
        <taxon>Agaricomycotina</taxon>
        <taxon>Agaricomycetes</taxon>
        <taxon>Agaricomycetidae</taxon>
        <taxon>Agaricales</taxon>
        <taxon>Marasmiineae</taxon>
        <taxon>Omphalotaceae</taxon>
        <taxon>Gymnopus</taxon>
    </lineage>
</organism>
<accession>A0A6A4H4N5</accession>
<feature type="region of interest" description="Disordered" evidence="1">
    <location>
        <begin position="1"/>
        <end position="21"/>
    </location>
</feature>
<evidence type="ECO:0000313" key="3">
    <source>
        <dbReference type="Proteomes" id="UP000799118"/>
    </source>
</evidence>
<evidence type="ECO:0000313" key="2">
    <source>
        <dbReference type="EMBL" id="KAE9392690.1"/>
    </source>
</evidence>
<evidence type="ECO:0000256" key="1">
    <source>
        <dbReference type="SAM" id="MobiDB-lite"/>
    </source>
</evidence>
<protein>
    <submittedName>
        <fullName evidence="2">Uncharacterized protein</fullName>
    </submittedName>
</protein>
<name>A0A6A4H4N5_9AGAR</name>
<dbReference type="EMBL" id="ML769589">
    <property type="protein sequence ID" value="KAE9392690.1"/>
    <property type="molecule type" value="Genomic_DNA"/>
</dbReference>
<dbReference type="Proteomes" id="UP000799118">
    <property type="component" value="Unassembled WGS sequence"/>
</dbReference>
<keyword evidence="3" id="KW-1185">Reference proteome</keyword>
<reference evidence="2" key="1">
    <citation type="journal article" date="2019" name="Environ. Microbiol.">
        <title>Fungal ecological strategies reflected in gene transcription - a case study of two litter decomposers.</title>
        <authorList>
            <person name="Barbi F."/>
            <person name="Kohler A."/>
            <person name="Barry K."/>
            <person name="Baskaran P."/>
            <person name="Daum C."/>
            <person name="Fauchery L."/>
            <person name="Ihrmark K."/>
            <person name="Kuo A."/>
            <person name="LaButti K."/>
            <person name="Lipzen A."/>
            <person name="Morin E."/>
            <person name="Grigoriev I.V."/>
            <person name="Henrissat B."/>
            <person name="Lindahl B."/>
            <person name="Martin F."/>
        </authorList>
    </citation>
    <scope>NUCLEOTIDE SEQUENCE</scope>
    <source>
        <strain evidence="2">JB14</strain>
    </source>
</reference>
<dbReference type="AlphaFoldDB" id="A0A6A4H4N5"/>